<dbReference type="GeneID" id="24437279"/>
<organism evidence="1 2">
    <name type="scientific">Tetrahymena thermophila (strain SB210)</name>
    <dbReference type="NCBI Taxonomy" id="312017"/>
    <lineage>
        <taxon>Eukaryota</taxon>
        <taxon>Sar</taxon>
        <taxon>Alveolata</taxon>
        <taxon>Ciliophora</taxon>
        <taxon>Intramacronucleata</taxon>
        <taxon>Oligohymenophorea</taxon>
        <taxon>Hymenostomatida</taxon>
        <taxon>Tetrahymenina</taxon>
        <taxon>Tetrahymenidae</taxon>
        <taxon>Tetrahymena</taxon>
    </lineage>
</organism>
<dbReference type="AlphaFoldDB" id="W7XKZ3"/>
<protein>
    <submittedName>
        <fullName evidence="1">Transmembrane protein, putative</fullName>
    </submittedName>
</protein>
<dbReference type="KEGG" id="tet:TTHERM_000100047"/>
<dbReference type="EMBL" id="GG662767">
    <property type="protein sequence ID" value="EWS75389.1"/>
    <property type="molecule type" value="Genomic_DNA"/>
</dbReference>
<gene>
    <name evidence="1" type="ORF">TTHERM_000100047</name>
</gene>
<dbReference type="Proteomes" id="UP000009168">
    <property type="component" value="Unassembled WGS sequence"/>
</dbReference>
<sequence length="379" mass="44673">MVLKKLLVGWQVFLYFFIQIIDIVLSDQTQIDSLWFELKEQNALIVKTLPDQKIVYWQLDSQGYIQKQVNLIGCQCPINESDKSFVDQDVLYIFIYNTGVYYTAQFNDIKNALDKSSYGFYIIYQQFIESWFIVRKDLGLNIIYDNSSPDSSNVIIKKRVNLFYENDSKWIIYSDHDDNKNYAFWKGVQYLIPFGEFSNYQYYLIDENSQLFFDGLNSIYKLEFDNTNKILILEKSITLDQGSIFSQPFTIPGYQYQVIVVYINQQLQLYDTQTLNQLYSIENSLIDKSSVSKPFNLILTYQNVLIVGTNKYTLAYQQNAFSSQKISINNKYLLPCTDIVFRKYFQSILFDSNNYYFITMDDLVCLPSQYMDSKQGFCI</sequence>
<dbReference type="RefSeq" id="XP_012652063.1">
    <property type="nucleotide sequence ID" value="XM_012796609.1"/>
</dbReference>
<proteinExistence type="predicted"/>
<evidence type="ECO:0000313" key="2">
    <source>
        <dbReference type="Proteomes" id="UP000009168"/>
    </source>
</evidence>
<accession>W7XKZ3</accession>
<reference evidence="2" key="1">
    <citation type="journal article" date="2006" name="PLoS Biol.">
        <title>Macronuclear genome sequence of the ciliate Tetrahymena thermophila, a model eukaryote.</title>
        <authorList>
            <person name="Eisen J.A."/>
            <person name="Coyne R.S."/>
            <person name="Wu M."/>
            <person name="Wu D."/>
            <person name="Thiagarajan M."/>
            <person name="Wortman J.R."/>
            <person name="Badger J.H."/>
            <person name="Ren Q."/>
            <person name="Amedeo P."/>
            <person name="Jones K.M."/>
            <person name="Tallon L.J."/>
            <person name="Delcher A.L."/>
            <person name="Salzberg S.L."/>
            <person name="Silva J.C."/>
            <person name="Haas B.J."/>
            <person name="Majoros W.H."/>
            <person name="Farzad M."/>
            <person name="Carlton J.M."/>
            <person name="Smith R.K. Jr."/>
            <person name="Garg J."/>
            <person name="Pearlman R.E."/>
            <person name="Karrer K.M."/>
            <person name="Sun L."/>
            <person name="Manning G."/>
            <person name="Elde N.C."/>
            <person name="Turkewitz A.P."/>
            <person name="Asai D.J."/>
            <person name="Wilkes D.E."/>
            <person name="Wang Y."/>
            <person name="Cai H."/>
            <person name="Collins K."/>
            <person name="Stewart B.A."/>
            <person name="Lee S.R."/>
            <person name="Wilamowska K."/>
            <person name="Weinberg Z."/>
            <person name="Ruzzo W.L."/>
            <person name="Wloga D."/>
            <person name="Gaertig J."/>
            <person name="Frankel J."/>
            <person name="Tsao C.-C."/>
            <person name="Gorovsky M.A."/>
            <person name="Keeling P.J."/>
            <person name="Waller R.F."/>
            <person name="Patron N.J."/>
            <person name="Cherry J.M."/>
            <person name="Stover N.A."/>
            <person name="Krieger C.J."/>
            <person name="del Toro C."/>
            <person name="Ryder H.F."/>
            <person name="Williamson S.C."/>
            <person name="Barbeau R.A."/>
            <person name="Hamilton E.P."/>
            <person name="Orias E."/>
        </authorList>
    </citation>
    <scope>NUCLEOTIDE SEQUENCE [LARGE SCALE GENOMIC DNA]</scope>
    <source>
        <strain evidence="2">SB210</strain>
    </source>
</reference>
<keyword evidence="2" id="KW-1185">Reference proteome</keyword>
<keyword evidence="1" id="KW-0472">Membrane</keyword>
<keyword evidence="1" id="KW-0812">Transmembrane</keyword>
<evidence type="ECO:0000313" key="1">
    <source>
        <dbReference type="EMBL" id="EWS75389.1"/>
    </source>
</evidence>
<dbReference type="InParanoid" id="W7XKZ3"/>
<name>W7XKZ3_TETTS</name>